<accession>A0A6A6JTL7</accession>
<gene>
    <name evidence="2" type="ORF">EI97DRAFT_430738</name>
</gene>
<dbReference type="Proteomes" id="UP000800097">
    <property type="component" value="Unassembled WGS sequence"/>
</dbReference>
<name>A0A6A6JTL7_WESOR</name>
<organism evidence="2 3">
    <name type="scientific">Westerdykella ornata</name>
    <dbReference type="NCBI Taxonomy" id="318751"/>
    <lineage>
        <taxon>Eukaryota</taxon>
        <taxon>Fungi</taxon>
        <taxon>Dikarya</taxon>
        <taxon>Ascomycota</taxon>
        <taxon>Pezizomycotina</taxon>
        <taxon>Dothideomycetes</taxon>
        <taxon>Pleosporomycetidae</taxon>
        <taxon>Pleosporales</taxon>
        <taxon>Sporormiaceae</taxon>
        <taxon>Westerdykella</taxon>
    </lineage>
</organism>
<proteinExistence type="predicted"/>
<protein>
    <submittedName>
        <fullName evidence="2">Uncharacterized protein</fullName>
    </submittedName>
</protein>
<feature type="region of interest" description="Disordered" evidence="1">
    <location>
        <begin position="28"/>
        <end position="51"/>
    </location>
</feature>
<dbReference type="AlphaFoldDB" id="A0A6A6JTL7"/>
<dbReference type="RefSeq" id="XP_033657246.1">
    <property type="nucleotide sequence ID" value="XM_033797765.1"/>
</dbReference>
<evidence type="ECO:0000313" key="2">
    <source>
        <dbReference type="EMBL" id="KAF2279707.1"/>
    </source>
</evidence>
<sequence length="73" mass="7451">MHPPKITTSRCRAVSRCDVALVGAAVPSSSAGARDGDGNTQYSVSSTDGTASPLAVHTSLHSITQASLRDLNV</sequence>
<evidence type="ECO:0000256" key="1">
    <source>
        <dbReference type="SAM" id="MobiDB-lite"/>
    </source>
</evidence>
<evidence type="ECO:0000313" key="3">
    <source>
        <dbReference type="Proteomes" id="UP000800097"/>
    </source>
</evidence>
<dbReference type="EMBL" id="ML986486">
    <property type="protein sequence ID" value="KAF2279707.1"/>
    <property type="molecule type" value="Genomic_DNA"/>
</dbReference>
<keyword evidence="3" id="KW-1185">Reference proteome</keyword>
<reference evidence="2" key="1">
    <citation type="journal article" date="2020" name="Stud. Mycol.">
        <title>101 Dothideomycetes genomes: a test case for predicting lifestyles and emergence of pathogens.</title>
        <authorList>
            <person name="Haridas S."/>
            <person name="Albert R."/>
            <person name="Binder M."/>
            <person name="Bloem J."/>
            <person name="Labutti K."/>
            <person name="Salamov A."/>
            <person name="Andreopoulos B."/>
            <person name="Baker S."/>
            <person name="Barry K."/>
            <person name="Bills G."/>
            <person name="Bluhm B."/>
            <person name="Cannon C."/>
            <person name="Castanera R."/>
            <person name="Culley D."/>
            <person name="Daum C."/>
            <person name="Ezra D."/>
            <person name="Gonzalez J."/>
            <person name="Henrissat B."/>
            <person name="Kuo A."/>
            <person name="Liang C."/>
            <person name="Lipzen A."/>
            <person name="Lutzoni F."/>
            <person name="Magnuson J."/>
            <person name="Mondo S."/>
            <person name="Nolan M."/>
            <person name="Ohm R."/>
            <person name="Pangilinan J."/>
            <person name="Park H.-J."/>
            <person name="Ramirez L."/>
            <person name="Alfaro M."/>
            <person name="Sun H."/>
            <person name="Tritt A."/>
            <person name="Yoshinaga Y."/>
            <person name="Zwiers L.-H."/>
            <person name="Turgeon B."/>
            <person name="Goodwin S."/>
            <person name="Spatafora J."/>
            <person name="Crous P."/>
            <person name="Grigoriev I."/>
        </authorList>
    </citation>
    <scope>NUCLEOTIDE SEQUENCE</scope>
    <source>
        <strain evidence="2">CBS 379.55</strain>
    </source>
</reference>
<dbReference type="GeneID" id="54550940"/>
<feature type="compositionally biased region" description="Polar residues" evidence="1">
    <location>
        <begin position="38"/>
        <end position="50"/>
    </location>
</feature>